<evidence type="ECO:0000313" key="4">
    <source>
        <dbReference type="Proteomes" id="UP000246050"/>
    </source>
</evidence>
<dbReference type="InterPro" id="IPR001650">
    <property type="entry name" value="Helicase_C-like"/>
</dbReference>
<dbReference type="SMART" id="SM00490">
    <property type="entry name" value="HELICc"/>
    <property type="match status" value="1"/>
</dbReference>
<dbReference type="InterPro" id="IPR027417">
    <property type="entry name" value="P-loop_NTPase"/>
</dbReference>
<organism evidence="3 4">
    <name type="scientific">Micromonospora sicca</name>
    <dbReference type="NCBI Taxonomy" id="2202420"/>
    <lineage>
        <taxon>Bacteria</taxon>
        <taxon>Bacillati</taxon>
        <taxon>Actinomycetota</taxon>
        <taxon>Actinomycetes</taxon>
        <taxon>Micromonosporales</taxon>
        <taxon>Micromonosporaceae</taxon>
        <taxon>Micromonospora</taxon>
    </lineage>
</organism>
<keyword evidence="3" id="KW-0255">Endonuclease</keyword>
<dbReference type="PROSITE" id="PS51194">
    <property type="entry name" value="HELICASE_CTER"/>
    <property type="match status" value="1"/>
</dbReference>
<dbReference type="InterPro" id="IPR050742">
    <property type="entry name" value="Helicase_Restrict-Modif_Enz"/>
</dbReference>
<dbReference type="RefSeq" id="WP_109802010.1">
    <property type="nucleotide sequence ID" value="NZ_QGKS01000211.1"/>
</dbReference>
<dbReference type="PANTHER" id="PTHR47396">
    <property type="entry name" value="TYPE I RESTRICTION ENZYME ECOKI R PROTEIN"/>
    <property type="match status" value="1"/>
</dbReference>
<dbReference type="CDD" id="cd09179">
    <property type="entry name" value="PLDc_N_DEXD_a"/>
    <property type="match status" value="1"/>
</dbReference>
<reference evidence="3 4" key="1">
    <citation type="submission" date="2018-05" db="EMBL/GenBank/DDBJ databases">
        <title>Micromonosporas from Atacama Desert.</title>
        <authorList>
            <person name="Carro L."/>
            <person name="Golinska P."/>
            <person name="Klenk H.-P."/>
            <person name="Goodfellow M."/>
        </authorList>
    </citation>
    <scope>NUCLEOTIDE SEQUENCE [LARGE SCALE GENOMIC DNA]</scope>
    <source>
        <strain evidence="3 4">4G51</strain>
    </source>
</reference>
<dbReference type="GO" id="GO:0003677">
    <property type="term" value="F:DNA binding"/>
    <property type="evidence" value="ECO:0007669"/>
    <property type="project" value="InterPro"/>
</dbReference>
<keyword evidence="3" id="KW-0378">Hydrolase</keyword>
<dbReference type="EMBL" id="QGKS01000211">
    <property type="protein sequence ID" value="PWR14867.1"/>
    <property type="molecule type" value="Genomic_DNA"/>
</dbReference>
<dbReference type="GO" id="GO:0016787">
    <property type="term" value="F:hydrolase activity"/>
    <property type="evidence" value="ECO:0007669"/>
    <property type="project" value="InterPro"/>
</dbReference>
<dbReference type="GO" id="GO:0005829">
    <property type="term" value="C:cytosol"/>
    <property type="evidence" value="ECO:0007669"/>
    <property type="project" value="TreeGrafter"/>
</dbReference>
<dbReference type="Gene3D" id="3.40.50.300">
    <property type="entry name" value="P-loop containing nucleotide triphosphate hydrolases"/>
    <property type="match status" value="2"/>
</dbReference>
<dbReference type="PANTHER" id="PTHR47396:SF1">
    <property type="entry name" value="ATP-DEPENDENT HELICASE IRC3-RELATED"/>
    <property type="match status" value="1"/>
</dbReference>
<gene>
    <name evidence="3" type="ORF">DKT69_14035</name>
</gene>
<dbReference type="GO" id="GO:0005524">
    <property type="term" value="F:ATP binding"/>
    <property type="evidence" value="ECO:0007669"/>
    <property type="project" value="InterPro"/>
</dbReference>
<dbReference type="Proteomes" id="UP000246050">
    <property type="component" value="Unassembled WGS sequence"/>
</dbReference>
<feature type="domain" description="Helicase C-terminal" evidence="2">
    <location>
        <begin position="518"/>
        <end position="681"/>
    </location>
</feature>
<dbReference type="Pfam" id="PF04851">
    <property type="entry name" value="ResIII"/>
    <property type="match status" value="1"/>
</dbReference>
<dbReference type="InterPro" id="IPR014001">
    <property type="entry name" value="Helicase_ATP-bd"/>
</dbReference>
<dbReference type="GO" id="GO:0004519">
    <property type="term" value="F:endonuclease activity"/>
    <property type="evidence" value="ECO:0007669"/>
    <property type="project" value="UniProtKB-KW"/>
</dbReference>
<proteinExistence type="predicted"/>
<dbReference type="AlphaFoldDB" id="A0A317DJU1"/>
<evidence type="ECO:0000259" key="1">
    <source>
        <dbReference type="PROSITE" id="PS51192"/>
    </source>
</evidence>
<sequence>MSGLRDREYAPSYDKSVDDIAEEFYLPCMRAAVRYDRISGYFSSAIFSIAWPALKEFVKAGGRMRLICSPVFSSTDVGALRQGYQALTDAELGAALIAELRVLLDAERSRKPAQVLAGLIAAGVVDVRLAILTAAAGPGDRRLFHDKVGLFTDAVGDAVGFRGSMNETYLGLSPDGNLESIDVFPSWSGGRDAQRVNDAQHRFDALWRNEIDAVDVRRVPDSAAQVIRDAGPADWEVLVDEVLAEAAVRHLTRDNARPLRDHQVQALATWELHHRRGLLEHATGSGKTYTAVQAVRTVLGEGGTALVLVPSALLLQQWHRELKQHLADLAPQILLVGAGNDAWRSEELLRLWTAPSSAGPAPRIIVAMIPTAATDAFLTRMTPNDRLLVVADEAHRLGSPSAQRLFELSAPWRLGLSATPVRAGDPEGTARLMDYFGGILPPPYTLLDAIRDRVLTPYNYVPHEVELEPAEQAGYDDLSRKLRREAGRRGDALDDLDSNERLRKLAIARARILKRAAGKVPLAVRVLSEHYQSGQRWLVYCDGLTQLRQVRQALGTAGLESLEYHTAMAGDRQATLAEMDINGGILVSVRCLDEGVDLPSVSHALILASSRNPREFIQRRGRILRRYPGKTLAFLHDAIVVPAPDADRPAVGGDRLLAGELHRVLEFAHGAANPHALTQVEALCIRYGVPIELTTGAAGAAGLEDDTDEDEGDHA</sequence>
<name>A0A317DJU1_9ACTN</name>
<dbReference type="OrthoDB" id="9776021at2"/>
<dbReference type="InterPro" id="IPR006935">
    <property type="entry name" value="Helicase/UvrB_N"/>
</dbReference>
<evidence type="ECO:0000313" key="3">
    <source>
        <dbReference type="EMBL" id="PWR14867.1"/>
    </source>
</evidence>
<protein>
    <submittedName>
        <fullName evidence="3">Type III restriction endonuclease subunit R</fullName>
    </submittedName>
</protein>
<accession>A0A317DJU1</accession>
<dbReference type="Pfam" id="PF00271">
    <property type="entry name" value="Helicase_C"/>
    <property type="match status" value="1"/>
</dbReference>
<dbReference type="PROSITE" id="PS51192">
    <property type="entry name" value="HELICASE_ATP_BIND_1"/>
    <property type="match status" value="1"/>
</dbReference>
<feature type="domain" description="Helicase ATP-binding" evidence="1">
    <location>
        <begin position="268"/>
        <end position="438"/>
    </location>
</feature>
<keyword evidence="3" id="KW-0540">Nuclease</keyword>
<comment type="caution">
    <text evidence="3">The sequence shown here is derived from an EMBL/GenBank/DDBJ whole genome shotgun (WGS) entry which is preliminary data.</text>
</comment>
<dbReference type="SMART" id="SM00487">
    <property type="entry name" value="DEXDc"/>
    <property type="match status" value="1"/>
</dbReference>
<dbReference type="SUPFAM" id="SSF52540">
    <property type="entry name" value="P-loop containing nucleoside triphosphate hydrolases"/>
    <property type="match status" value="2"/>
</dbReference>
<evidence type="ECO:0000259" key="2">
    <source>
        <dbReference type="PROSITE" id="PS51194"/>
    </source>
</evidence>